<sequence>MNRIKDIGSKIVFLQETHTLEEDNVKISRRWQGSLYAASHISRARGVITLIHKSVPFRVLNVIKDTLGRYLILQGSILKETINLVNVYGPNTDDDKFFTNLFLTISSLPGNNIIGGDWNCVLDPSLDRSSGCDQTHQRCRNIIQNFMKELKIVDIWRHTRPKDIEYSCYSKTHNTYSRIDYFLISAELLSNIKQCFFDSITISDHAPCNILYSHNNLKMDPPRWCLHLKWLKDENFVEFIGNKIDEYFTINTTQTSASVRWEAFKAFLRGHIISFTSSKSRELRKKRIQLEEKIKATEEKVYEEKDQQAQKELEILRAEYNKESTDRAASDILRLNQTFYEQGDKPGKILAWQIKQLEAQKNITSIINKSGMTIVDPKEINTEFKNFFCNLYNSSDKVNHEAQNAFLDRLPIPVIPGDFKQQLEDNITVEEIKKAIENTCSGKKAGPDGFPIDFYKTFQHKILKPMLDMLQESFNNGALPKSMTCALIILLPKPGKPSNKCENMRPISLLNSDLKIICKILAMRLQNTLPHVVHRDQNGFILGRQGLHNVRRVLNIIHGLEDTADQALLSLDAEKAFDKVEWPFLFNVLAKLGFGETFRKWIQLLYTNPTAEILTNKNISAPIEIKRGCRQGCPLSPLLFTLAIEPLAIAVRAHPIISGIKINHVEHKLSLYADDIILYLSNLDSSIPALLQLIEEYGHISGYTINKTKSSILLLNENQREGPPTVITHFNSVQSFTYLGINIFPNIVQIVQNNYDSITKEINDSINRWMQLPTSLIGRINVYKMNILPKLLYVFQNIPLPPPDSWFKIIKQMILCFIWKNKKPRIRLSLLHLPYNEGGLQCPNIMWYYWAAQLRSIRYYFTKKYAPQWTEMENQTLTPPLPLFIFSDLEANLNKKTNNPMVKNMINVWYSVKKAIKEQNTLSQLSPIWANQQFTAGKADAVFKQWAMKGLEKIQDLYPDSSSDMMSFEMLQSKYYINRKHFYKYLQLRNFIRTEQRTLLKPQKSQLEELVTKDNKRGAISEFYNLILTNSKENAKMKLDAWRKDLGTDISEEEWQKACTKAQKQTINSRLRLLQYKWLMRVYITPVKLNKFNANIPDSCSKCNEEKGTLFHCIWDCRIIKQFWSVIRETIKQIISKEISLEPAFYILGIYPKDNRYTRSEKSLIDMCLLQAKRSIAINWKNCSGPTLKQWTKLMLTVLPMERITFFIKGKKNSFEAVWRPFITFVEGTDLSDSDD</sequence>
<dbReference type="SUPFAM" id="SSF56219">
    <property type="entry name" value="DNase I-like"/>
    <property type="match status" value="1"/>
</dbReference>
<dbReference type="Bgee" id="ENSORLG00000029532">
    <property type="expression patterns" value="Expressed in testis and 2 other cell types or tissues"/>
</dbReference>
<reference evidence="3 4" key="1">
    <citation type="journal article" date="2007" name="Nature">
        <title>The medaka draft genome and insights into vertebrate genome evolution.</title>
        <authorList>
            <person name="Kasahara M."/>
            <person name="Naruse K."/>
            <person name="Sasaki S."/>
            <person name="Nakatani Y."/>
            <person name="Qu W."/>
            <person name="Ahsan B."/>
            <person name="Yamada T."/>
            <person name="Nagayasu Y."/>
            <person name="Doi K."/>
            <person name="Kasai Y."/>
            <person name="Jindo T."/>
            <person name="Kobayashi D."/>
            <person name="Shimada A."/>
            <person name="Toyoda A."/>
            <person name="Kuroki Y."/>
            <person name="Fujiyama A."/>
            <person name="Sasaki T."/>
            <person name="Shimizu A."/>
            <person name="Asakawa S."/>
            <person name="Shimizu N."/>
            <person name="Hashimoto S."/>
            <person name="Yang J."/>
            <person name="Lee Y."/>
            <person name="Matsushima K."/>
            <person name="Sugano S."/>
            <person name="Sakaizumi M."/>
            <person name="Narita T."/>
            <person name="Ohishi K."/>
            <person name="Haga S."/>
            <person name="Ohta F."/>
            <person name="Nomoto H."/>
            <person name="Nogata K."/>
            <person name="Morishita T."/>
            <person name="Endo T."/>
            <person name="Shin-I T."/>
            <person name="Takeda H."/>
            <person name="Morishita S."/>
            <person name="Kohara Y."/>
        </authorList>
    </citation>
    <scope>NUCLEOTIDE SEQUENCE [LARGE SCALE GENOMIC DNA]</scope>
    <source>
        <strain evidence="3 4">Hd-rR</strain>
    </source>
</reference>
<evidence type="ECO:0000313" key="4">
    <source>
        <dbReference type="Proteomes" id="UP000001038"/>
    </source>
</evidence>
<dbReference type="PANTHER" id="PTHR31635">
    <property type="entry name" value="REVERSE TRANSCRIPTASE DOMAIN-CONTAINING PROTEIN-RELATED"/>
    <property type="match status" value="1"/>
</dbReference>
<dbReference type="Proteomes" id="UP000001038">
    <property type="component" value="Chromosome 1"/>
</dbReference>
<dbReference type="GeneTree" id="ENSGT01150000286925"/>
<dbReference type="PANTHER" id="PTHR31635:SF196">
    <property type="entry name" value="REVERSE TRANSCRIPTASE DOMAIN-CONTAINING PROTEIN-RELATED"/>
    <property type="match status" value="1"/>
</dbReference>
<dbReference type="SUPFAM" id="SSF56672">
    <property type="entry name" value="DNA/RNA polymerases"/>
    <property type="match status" value="1"/>
</dbReference>
<dbReference type="GO" id="GO:0003824">
    <property type="term" value="F:catalytic activity"/>
    <property type="evidence" value="ECO:0007669"/>
    <property type="project" value="InterPro"/>
</dbReference>
<feature type="coiled-coil region" evidence="1">
    <location>
        <begin position="280"/>
        <end position="326"/>
    </location>
</feature>
<protein>
    <recommendedName>
        <fullName evidence="2">Reverse transcriptase domain-containing protein</fullName>
    </recommendedName>
</protein>
<dbReference type="AlphaFoldDB" id="A0A3B3I9I4"/>
<dbReference type="PROSITE" id="PS50878">
    <property type="entry name" value="RT_POL"/>
    <property type="match status" value="1"/>
</dbReference>
<proteinExistence type="predicted"/>
<evidence type="ECO:0000313" key="3">
    <source>
        <dbReference type="Ensembl" id="ENSORLP00000040440.1"/>
    </source>
</evidence>
<dbReference type="Pfam" id="PF00078">
    <property type="entry name" value="RVT_1"/>
    <property type="match status" value="1"/>
</dbReference>
<dbReference type="InterPro" id="IPR043502">
    <property type="entry name" value="DNA/RNA_pol_sf"/>
</dbReference>
<accession>A0A3B3I9I4</accession>
<keyword evidence="1" id="KW-0175">Coiled coil</keyword>
<dbReference type="STRING" id="8090.ENSORLP00000040440"/>
<name>A0A3B3I9I4_ORYLA</name>
<organism evidence="3 4">
    <name type="scientific">Oryzias latipes</name>
    <name type="common">Japanese rice fish</name>
    <name type="synonym">Japanese killifish</name>
    <dbReference type="NCBI Taxonomy" id="8090"/>
    <lineage>
        <taxon>Eukaryota</taxon>
        <taxon>Metazoa</taxon>
        <taxon>Chordata</taxon>
        <taxon>Craniata</taxon>
        <taxon>Vertebrata</taxon>
        <taxon>Euteleostomi</taxon>
        <taxon>Actinopterygii</taxon>
        <taxon>Neopterygii</taxon>
        <taxon>Teleostei</taxon>
        <taxon>Neoteleostei</taxon>
        <taxon>Acanthomorphata</taxon>
        <taxon>Ovalentaria</taxon>
        <taxon>Atherinomorphae</taxon>
        <taxon>Beloniformes</taxon>
        <taxon>Adrianichthyidae</taxon>
        <taxon>Oryziinae</taxon>
        <taxon>Oryzias</taxon>
    </lineage>
</organism>
<dbReference type="CDD" id="cd01650">
    <property type="entry name" value="RT_nLTR_like"/>
    <property type="match status" value="1"/>
</dbReference>
<dbReference type="InterPro" id="IPR036691">
    <property type="entry name" value="Endo/exonu/phosph_ase_sf"/>
</dbReference>
<dbReference type="Gene3D" id="3.60.10.10">
    <property type="entry name" value="Endonuclease/exonuclease/phosphatase"/>
    <property type="match status" value="1"/>
</dbReference>
<dbReference type="Pfam" id="PF03372">
    <property type="entry name" value="Exo_endo_phos"/>
    <property type="match status" value="1"/>
</dbReference>
<keyword evidence="4" id="KW-1185">Reference proteome</keyword>
<dbReference type="CDD" id="cd09076">
    <property type="entry name" value="L1-EN"/>
    <property type="match status" value="1"/>
</dbReference>
<reference evidence="3" key="2">
    <citation type="submission" date="2025-08" db="UniProtKB">
        <authorList>
            <consortium name="Ensembl"/>
        </authorList>
    </citation>
    <scope>IDENTIFICATION</scope>
    <source>
        <strain evidence="3">Hd-rR</strain>
    </source>
</reference>
<dbReference type="Ensembl" id="ENSORLT00000040572.1">
    <property type="protein sequence ID" value="ENSORLP00000040440.1"/>
    <property type="gene ID" value="ENSORLG00000029532.1"/>
</dbReference>
<evidence type="ECO:0000259" key="2">
    <source>
        <dbReference type="PROSITE" id="PS50878"/>
    </source>
</evidence>
<feature type="domain" description="Reverse transcriptase" evidence="2">
    <location>
        <begin position="472"/>
        <end position="743"/>
    </location>
</feature>
<dbReference type="InParanoid" id="A0A3B3I9I4"/>
<dbReference type="InterPro" id="IPR000477">
    <property type="entry name" value="RT_dom"/>
</dbReference>
<evidence type="ECO:0000256" key="1">
    <source>
        <dbReference type="SAM" id="Coils"/>
    </source>
</evidence>
<reference evidence="3" key="3">
    <citation type="submission" date="2025-09" db="UniProtKB">
        <authorList>
            <consortium name="Ensembl"/>
        </authorList>
    </citation>
    <scope>IDENTIFICATION</scope>
    <source>
        <strain evidence="3">Hd-rR</strain>
    </source>
</reference>
<dbReference type="InterPro" id="IPR005135">
    <property type="entry name" value="Endo/exonuclease/phosphatase"/>
</dbReference>